<dbReference type="PANTHER" id="PTHR46601">
    <property type="entry name" value="ULP_PROTEASE DOMAIN-CONTAINING PROTEIN"/>
    <property type="match status" value="1"/>
</dbReference>
<dbReference type="OrthoDB" id="10062343at2759"/>
<evidence type="ECO:0000313" key="2">
    <source>
        <dbReference type="Proteomes" id="UP000499080"/>
    </source>
</evidence>
<evidence type="ECO:0000313" key="1">
    <source>
        <dbReference type="EMBL" id="GBN28308.1"/>
    </source>
</evidence>
<name>A0A4Y2MMB8_ARAVE</name>
<proteinExistence type="predicted"/>
<dbReference type="PANTHER" id="PTHR46601:SF2">
    <property type="entry name" value="UBIQUITIN-LIKE PROTEASE FAMILY PROFILE DOMAIN-CONTAINING PROTEIN"/>
    <property type="match status" value="1"/>
</dbReference>
<evidence type="ECO:0008006" key="3">
    <source>
        <dbReference type="Google" id="ProtNLM"/>
    </source>
</evidence>
<sequence>MAKTCKCSYLSSGTASSIAFIEGKELYIGHVGDSKLFWDFKLPVGFNPVDYPSSLKCSPLGRSGTWGGFRKQPGNNEKLEHKNYVVVSDDLNHTKDSVFAFNSAIIEDLKQTVAFSHIHFWCDGCCAQFKNRYNMQNLMLHTHYHGVIADWNFFGTARGKGAVDGLGAVVKRNVWFCVLRKQNVINTAVEFSKIVEKEAAHINVKYISGEDIQRCITRFALIEKWEGATLILGIHSMNFPTSRCGQSGPLEAFLLF</sequence>
<organism evidence="1 2">
    <name type="scientific">Araneus ventricosus</name>
    <name type="common">Orbweaver spider</name>
    <name type="synonym">Epeira ventricosa</name>
    <dbReference type="NCBI Taxonomy" id="182803"/>
    <lineage>
        <taxon>Eukaryota</taxon>
        <taxon>Metazoa</taxon>
        <taxon>Ecdysozoa</taxon>
        <taxon>Arthropoda</taxon>
        <taxon>Chelicerata</taxon>
        <taxon>Arachnida</taxon>
        <taxon>Araneae</taxon>
        <taxon>Araneomorphae</taxon>
        <taxon>Entelegynae</taxon>
        <taxon>Araneoidea</taxon>
        <taxon>Araneidae</taxon>
        <taxon>Araneus</taxon>
    </lineage>
</organism>
<comment type="caution">
    <text evidence="1">The sequence shown here is derived from an EMBL/GenBank/DDBJ whole genome shotgun (WGS) entry which is preliminary data.</text>
</comment>
<dbReference type="AlphaFoldDB" id="A0A4Y2MMB8"/>
<keyword evidence="2" id="KW-1185">Reference proteome</keyword>
<reference evidence="1 2" key="1">
    <citation type="journal article" date="2019" name="Sci. Rep.">
        <title>Orb-weaving spider Araneus ventricosus genome elucidates the spidroin gene catalogue.</title>
        <authorList>
            <person name="Kono N."/>
            <person name="Nakamura H."/>
            <person name="Ohtoshi R."/>
            <person name="Moran D.A.P."/>
            <person name="Shinohara A."/>
            <person name="Yoshida Y."/>
            <person name="Fujiwara M."/>
            <person name="Mori M."/>
            <person name="Tomita M."/>
            <person name="Arakawa K."/>
        </authorList>
    </citation>
    <scope>NUCLEOTIDE SEQUENCE [LARGE SCALE GENOMIC DNA]</scope>
</reference>
<dbReference type="Proteomes" id="UP000499080">
    <property type="component" value="Unassembled WGS sequence"/>
</dbReference>
<accession>A0A4Y2MMB8</accession>
<protein>
    <recommendedName>
        <fullName evidence="3">PPM-type phosphatase domain-containing protein</fullName>
    </recommendedName>
</protein>
<gene>
    <name evidence="1" type="ORF">AVEN_83812_1</name>
</gene>
<dbReference type="EMBL" id="BGPR01007626">
    <property type="protein sequence ID" value="GBN28308.1"/>
    <property type="molecule type" value="Genomic_DNA"/>
</dbReference>